<proteinExistence type="inferred from homology"/>
<dbReference type="Gene3D" id="3.30.590.10">
    <property type="entry name" value="Glutamine synthetase/guanido kinase, catalytic domain"/>
    <property type="match status" value="2"/>
</dbReference>
<dbReference type="FunFam" id="3.30.590.10:FF:000011">
    <property type="entry name" value="Glutamine synthetase"/>
    <property type="match status" value="1"/>
</dbReference>
<dbReference type="GO" id="GO:0004356">
    <property type="term" value="F:glutamine synthetase activity"/>
    <property type="evidence" value="ECO:0007669"/>
    <property type="project" value="UniProtKB-EC"/>
</dbReference>
<evidence type="ECO:0000256" key="2">
    <source>
        <dbReference type="ARBA" id="ARBA00009897"/>
    </source>
</evidence>
<dbReference type="InterPro" id="IPR014746">
    <property type="entry name" value="Gln_synth/guanido_kin_cat_dom"/>
</dbReference>
<comment type="similarity">
    <text evidence="2 10 11">Belongs to the glutamine synthetase family.</text>
</comment>
<evidence type="ECO:0000256" key="7">
    <source>
        <dbReference type="ARBA" id="ARBA00022741"/>
    </source>
</evidence>
<keyword evidence="5" id="KW-0963">Cytoplasm</keyword>
<dbReference type="PANTHER" id="PTHR20852:SF90">
    <property type="entry name" value="GLUTAMINE SYNTHETASE"/>
    <property type="match status" value="1"/>
</dbReference>
<evidence type="ECO:0000256" key="9">
    <source>
        <dbReference type="ARBA" id="ARBA00030668"/>
    </source>
</evidence>
<evidence type="ECO:0000256" key="5">
    <source>
        <dbReference type="ARBA" id="ARBA00022490"/>
    </source>
</evidence>
<sequence length="347" mass="39802">MTASARCHLNKMLKHVYMSLCQGEKVQAMYIWIDVTREGLRCKTRTWDSEPKCVEELPEWNFFFLYLVFILQSEGANSDMHFVLAAIPYKLVFCEVFKYNRKAAETNLRCTCKWITDMVSNQLPWFGMDQEYPLMGTDGHPFGWPSNADKAYGMDIVEAHYQACLYAGVKMAGTNAEVIPAQWEFQIRCCEGIMACFILHHVCEDFGVIATFDPKPIPGNWKGTGCHTNFSTKAMWEENGLKYIEEAIEKLSKWHQYHIRTYDPKGGLDKAQHLAGFHETSNINNFSAGVANCSANICIPWTVDQQKKGYFEDRHHSTNCEPFSVTEALIHMCLPNETGSELFQYKN</sequence>
<organism evidence="13 14">
    <name type="scientific">Rhinopithecus roxellana</name>
    <name type="common">Golden snub-nosed monkey</name>
    <name type="synonym">Pygathrix roxellana</name>
    <dbReference type="NCBI Taxonomy" id="61622"/>
    <lineage>
        <taxon>Eukaryota</taxon>
        <taxon>Metazoa</taxon>
        <taxon>Chordata</taxon>
        <taxon>Craniata</taxon>
        <taxon>Vertebrata</taxon>
        <taxon>Euteleostomi</taxon>
        <taxon>Mammalia</taxon>
        <taxon>Eutheria</taxon>
        <taxon>Euarchontoglires</taxon>
        <taxon>Primates</taxon>
        <taxon>Haplorrhini</taxon>
        <taxon>Catarrhini</taxon>
        <taxon>Cercopithecidae</taxon>
        <taxon>Colobinae</taxon>
        <taxon>Rhinopithecus</taxon>
    </lineage>
</organism>
<name>A0A2K6RIT8_RHIRO</name>
<accession>A0A2K6RIT8</accession>
<dbReference type="STRING" id="61622.ENSRROP00000040954"/>
<evidence type="ECO:0000256" key="11">
    <source>
        <dbReference type="RuleBase" id="RU000384"/>
    </source>
</evidence>
<dbReference type="InterPro" id="IPR008146">
    <property type="entry name" value="Gln_synth_cat_dom"/>
</dbReference>
<keyword evidence="7" id="KW-0547">Nucleotide-binding</keyword>
<evidence type="ECO:0000256" key="10">
    <source>
        <dbReference type="PROSITE-ProRule" id="PRU01331"/>
    </source>
</evidence>
<dbReference type="Ensembl" id="ENSRROT00000065446.1">
    <property type="protein sequence ID" value="ENSRROP00000040954.1"/>
    <property type="gene ID" value="ENSRROG00000043687.1"/>
</dbReference>
<keyword evidence="14" id="KW-1185">Reference proteome</keyword>
<keyword evidence="8" id="KW-0067">ATP-binding</keyword>
<dbReference type="OMA" id="TKDYADH"/>
<evidence type="ECO:0000313" key="13">
    <source>
        <dbReference type="Ensembl" id="ENSRROP00000040954.1"/>
    </source>
</evidence>
<feature type="domain" description="GS catalytic" evidence="12">
    <location>
        <begin position="100"/>
        <end position="347"/>
    </location>
</feature>
<dbReference type="InterPro" id="IPR050292">
    <property type="entry name" value="Glutamine_Synthetase"/>
</dbReference>
<evidence type="ECO:0000313" key="14">
    <source>
        <dbReference type="Proteomes" id="UP000233200"/>
    </source>
</evidence>
<evidence type="ECO:0000256" key="3">
    <source>
        <dbReference type="ARBA" id="ARBA00012937"/>
    </source>
</evidence>
<dbReference type="GeneTree" id="ENSGT00390000010047"/>
<dbReference type="GO" id="GO:0005524">
    <property type="term" value="F:ATP binding"/>
    <property type="evidence" value="ECO:0007669"/>
    <property type="project" value="UniProtKB-KW"/>
</dbReference>
<evidence type="ECO:0000256" key="8">
    <source>
        <dbReference type="ARBA" id="ARBA00022840"/>
    </source>
</evidence>
<evidence type="ECO:0000256" key="4">
    <source>
        <dbReference type="ARBA" id="ARBA00021364"/>
    </source>
</evidence>
<reference evidence="13" key="2">
    <citation type="submission" date="2025-09" db="UniProtKB">
        <authorList>
            <consortium name="Ensembl"/>
        </authorList>
    </citation>
    <scope>IDENTIFICATION</scope>
</reference>
<dbReference type="Gene3D" id="3.10.20.70">
    <property type="entry name" value="Glutamine synthetase, N-terminal domain"/>
    <property type="match status" value="1"/>
</dbReference>
<dbReference type="Pfam" id="PF00120">
    <property type="entry name" value="Gln-synt_C"/>
    <property type="match status" value="1"/>
</dbReference>
<dbReference type="InterPro" id="IPR036651">
    <property type="entry name" value="Gln_synt_N_sf"/>
</dbReference>
<comment type="subcellular location">
    <subcellularLocation>
        <location evidence="1">Cytoplasm</location>
    </subcellularLocation>
</comment>
<keyword evidence="6" id="KW-0436">Ligase</keyword>
<dbReference type="PANTHER" id="PTHR20852">
    <property type="entry name" value="GLUTAMINE SYNTHETASE"/>
    <property type="match status" value="1"/>
</dbReference>
<dbReference type="GO" id="GO:0006542">
    <property type="term" value="P:glutamine biosynthetic process"/>
    <property type="evidence" value="ECO:0007669"/>
    <property type="project" value="InterPro"/>
</dbReference>
<evidence type="ECO:0000256" key="6">
    <source>
        <dbReference type="ARBA" id="ARBA00022598"/>
    </source>
</evidence>
<dbReference type="GO" id="GO:0005737">
    <property type="term" value="C:cytoplasm"/>
    <property type="evidence" value="ECO:0007669"/>
    <property type="project" value="UniProtKB-SubCell"/>
</dbReference>
<dbReference type="Proteomes" id="UP000233200">
    <property type="component" value="Unplaced"/>
</dbReference>
<dbReference type="SMART" id="SM01230">
    <property type="entry name" value="Gln-synt_C"/>
    <property type="match status" value="1"/>
</dbReference>
<protein>
    <recommendedName>
        <fullName evidence="4">Glutamine synthetase</fullName>
        <ecNumber evidence="3">6.3.1.2</ecNumber>
    </recommendedName>
    <alternativeName>
        <fullName evidence="9">Glutamate--ammonia ligase</fullName>
    </alternativeName>
</protein>
<evidence type="ECO:0000259" key="12">
    <source>
        <dbReference type="PROSITE" id="PS51987"/>
    </source>
</evidence>
<evidence type="ECO:0000256" key="1">
    <source>
        <dbReference type="ARBA" id="ARBA00004496"/>
    </source>
</evidence>
<dbReference type="EC" id="6.3.1.2" evidence="3"/>
<reference evidence="13" key="1">
    <citation type="submission" date="2025-08" db="UniProtKB">
        <authorList>
            <consortium name="Ensembl"/>
        </authorList>
    </citation>
    <scope>IDENTIFICATION</scope>
</reference>
<dbReference type="PROSITE" id="PS51987">
    <property type="entry name" value="GS_CATALYTIC"/>
    <property type="match status" value="1"/>
</dbReference>
<dbReference type="SUPFAM" id="SSF55931">
    <property type="entry name" value="Glutamine synthetase/guanido kinase"/>
    <property type="match status" value="1"/>
</dbReference>
<dbReference type="AlphaFoldDB" id="A0A2K6RIT8"/>